<evidence type="ECO:0000256" key="4">
    <source>
        <dbReference type="ARBA" id="ARBA00022695"/>
    </source>
</evidence>
<keyword evidence="4" id="KW-0548">Nucleotidyltransferase</keyword>
<dbReference type="GO" id="GO:0006261">
    <property type="term" value="P:DNA-templated DNA replication"/>
    <property type="evidence" value="ECO:0007669"/>
    <property type="project" value="TreeGrafter"/>
</dbReference>
<sequence length="330" mass="37634">MHKTIEELQDMQPVVVKRLQGAYANDRLAHAYLLEGPSGSGKKELTHFFVKLLLCETPIDNVPCETCRSCKLYESGNHPNILFIEPDGQNIKIDQIRDLIYTMNKTALNSGRKIYVIEQADRMNNSSANALLKFLEEPEANVTALLLTERLNAIMSTIRSRCQLLSFQPLSRPRLMERLMADGMTGSMAATVSMLTQSEQEAKRLSEQEQFADERKLVLKLVETVGSNVHEALLLIQSDWLPLFKEKEDAERGLDMLLFAYRDIATVKAGLETARTYPDMEETWKQMALQRSFDVLSRQLQAVLQAKQQLPRNMNRTLLMEQLMLNLQEG</sequence>
<organism evidence="9 10">
    <name type="scientific">Planococcus rifietoensis</name>
    <dbReference type="NCBI Taxonomy" id="200991"/>
    <lineage>
        <taxon>Bacteria</taxon>
        <taxon>Bacillati</taxon>
        <taxon>Bacillota</taxon>
        <taxon>Bacilli</taxon>
        <taxon>Bacillales</taxon>
        <taxon>Caryophanaceae</taxon>
        <taxon>Planococcus</taxon>
    </lineage>
</organism>
<dbReference type="GO" id="GO:0003887">
    <property type="term" value="F:DNA-directed DNA polymerase activity"/>
    <property type="evidence" value="ECO:0007669"/>
    <property type="project" value="UniProtKB-KW"/>
</dbReference>
<dbReference type="GO" id="GO:0008408">
    <property type="term" value="F:3'-5' exonuclease activity"/>
    <property type="evidence" value="ECO:0007669"/>
    <property type="project" value="InterPro"/>
</dbReference>
<accession>A0A0U2Z8E2</accession>
<gene>
    <name evidence="9" type="ORF">AUC31_10140</name>
</gene>
<dbReference type="Pfam" id="PF09115">
    <property type="entry name" value="DNApol3-delta_C"/>
    <property type="match status" value="1"/>
</dbReference>
<dbReference type="InterPro" id="IPR027417">
    <property type="entry name" value="P-loop_NTPase"/>
</dbReference>
<dbReference type="SUPFAM" id="SSF52540">
    <property type="entry name" value="P-loop containing nucleoside triphosphate hydrolases"/>
    <property type="match status" value="1"/>
</dbReference>
<dbReference type="Gene3D" id="1.20.272.10">
    <property type="match status" value="1"/>
</dbReference>
<dbReference type="PANTHER" id="PTHR11669">
    <property type="entry name" value="REPLICATION FACTOR C / DNA POLYMERASE III GAMMA-TAU SUBUNIT"/>
    <property type="match status" value="1"/>
</dbReference>
<dbReference type="EMBL" id="CP013659">
    <property type="protein sequence ID" value="ALS75540.1"/>
    <property type="molecule type" value="Genomic_DNA"/>
</dbReference>
<keyword evidence="6" id="KW-0239">DNA-directed DNA polymerase</keyword>
<dbReference type="KEGG" id="prt:AUC31_10140"/>
<dbReference type="Proteomes" id="UP000067683">
    <property type="component" value="Chromosome"/>
</dbReference>
<dbReference type="AlphaFoldDB" id="A0A0U2Z8E2"/>
<dbReference type="GO" id="GO:0009360">
    <property type="term" value="C:DNA polymerase III complex"/>
    <property type="evidence" value="ECO:0007669"/>
    <property type="project" value="InterPro"/>
</dbReference>
<keyword evidence="10" id="KW-1185">Reference proteome</keyword>
<proteinExistence type="predicted"/>
<dbReference type="Gene3D" id="3.40.50.300">
    <property type="entry name" value="P-loop containing nucleotide triphosphate hydrolases"/>
    <property type="match status" value="1"/>
</dbReference>
<dbReference type="FunFam" id="3.40.50.300:FF:001255">
    <property type="entry name" value="DNA polymerase III subunit delta"/>
    <property type="match status" value="1"/>
</dbReference>
<evidence type="ECO:0000256" key="2">
    <source>
        <dbReference type="ARBA" id="ARBA00014363"/>
    </source>
</evidence>
<dbReference type="EC" id="2.7.7.7" evidence="1"/>
<keyword evidence="5" id="KW-0235">DNA replication</keyword>
<evidence type="ECO:0000313" key="10">
    <source>
        <dbReference type="Proteomes" id="UP000067683"/>
    </source>
</evidence>
<comment type="catalytic activity">
    <reaction evidence="7">
        <text>DNA(n) + a 2'-deoxyribonucleoside 5'-triphosphate = DNA(n+1) + diphosphate</text>
        <dbReference type="Rhea" id="RHEA:22508"/>
        <dbReference type="Rhea" id="RHEA-COMP:17339"/>
        <dbReference type="Rhea" id="RHEA-COMP:17340"/>
        <dbReference type="ChEBI" id="CHEBI:33019"/>
        <dbReference type="ChEBI" id="CHEBI:61560"/>
        <dbReference type="ChEBI" id="CHEBI:173112"/>
        <dbReference type="EC" id="2.7.7.7"/>
    </reaction>
</comment>
<dbReference type="PANTHER" id="PTHR11669:SF8">
    <property type="entry name" value="DNA POLYMERASE III SUBUNIT DELTA"/>
    <property type="match status" value="1"/>
</dbReference>
<dbReference type="GO" id="GO:0003677">
    <property type="term" value="F:DNA binding"/>
    <property type="evidence" value="ECO:0007669"/>
    <property type="project" value="InterPro"/>
</dbReference>
<evidence type="ECO:0000259" key="8">
    <source>
        <dbReference type="Pfam" id="PF09115"/>
    </source>
</evidence>
<name>A0A0U2Z8E2_9BACL</name>
<dbReference type="Pfam" id="PF13177">
    <property type="entry name" value="DNA_pol3_delta2"/>
    <property type="match status" value="1"/>
</dbReference>
<dbReference type="RefSeq" id="WP_058382244.1">
    <property type="nucleotide sequence ID" value="NZ_CP013659.2"/>
</dbReference>
<dbReference type="InterPro" id="IPR050238">
    <property type="entry name" value="DNA_Rep/Repair_Clamp_Loader"/>
</dbReference>
<dbReference type="STRING" id="200991.AUC31_10140"/>
<evidence type="ECO:0000256" key="7">
    <source>
        <dbReference type="ARBA" id="ARBA00049244"/>
    </source>
</evidence>
<keyword evidence="3" id="KW-0808">Transferase</keyword>
<protein>
    <recommendedName>
        <fullName evidence="2">DNA polymerase III subunit delta'</fullName>
        <ecNumber evidence="1">2.7.7.7</ecNumber>
    </recommendedName>
</protein>
<dbReference type="InterPro" id="IPR015199">
    <property type="entry name" value="DNA_pol_III_delta_C"/>
</dbReference>
<reference evidence="9" key="1">
    <citation type="submission" date="2016-01" db="EMBL/GenBank/DDBJ databases">
        <title>Complete genome of Planococcus rifietoensis type strain M8.</title>
        <authorList>
            <person name="See-Too W.S."/>
        </authorList>
    </citation>
    <scope>NUCLEOTIDE SEQUENCE [LARGE SCALE GENOMIC DNA]</scope>
    <source>
        <strain evidence="9">M8</strain>
    </source>
</reference>
<evidence type="ECO:0000313" key="9">
    <source>
        <dbReference type="EMBL" id="ALS75540.1"/>
    </source>
</evidence>
<evidence type="ECO:0000256" key="6">
    <source>
        <dbReference type="ARBA" id="ARBA00022932"/>
    </source>
</evidence>
<evidence type="ECO:0000256" key="5">
    <source>
        <dbReference type="ARBA" id="ARBA00022705"/>
    </source>
</evidence>
<dbReference type="InterPro" id="IPR004622">
    <property type="entry name" value="DNA_pol_HolB"/>
</dbReference>
<feature type="domain" description="DNA polymerase III delta subunit C-terminal" evidence="8">
    <location>
        <begin position="241"/>
        <end position="328"/>
    </location>
</feature>
<dbReference type="NCBIfam" id="TIGR00678">
    <property type="entry name" value="holB"/>
    <property type="match status" value="1"/>
</dbReference>
<evidence type="ECO:0000256" key="1">
    <source>
        <dbReference type="ARBA" id="ARBA00012417"/>
    </source>
</evidence>
<dbReference type="OrthoDB" id="9810148at2"/>
<evidence type="ECO:0000256" key="3">
    <source>
        <dbReference type="ARBA" id="ARBA00022679"/>
    </source>
</evidence>